<dbReference type="Gene3D" id="3.40.50.720">
    <property type="entry name" value="NAD(P)-binding Rossmann-like Domain"/>
    <property type="match status" value="1"/>
</dbReference>
<comment type="caution">
    <text evidence="2">The sequence shown here is derived from an EMBL/GenBank/DDBJ whole genome shotgun (WGS) entry which is preliminary data.</text>
</comment>
<reference evidence="2 3" key="1">
    <citation type="submission" date="2018-02" db="EMBL/GenBank/DDBJ databases">
        <title>Genomic Encyclopedia of Archaeal and Bacterial Type Strains, Phase II (KMG-II): from individual species to whole genera.</title>
        <authorList>
            <person name="Goeker M."/>
        </authorList>
    </citation>
    <scope>NUCLEOTIDE SEQUENCE [LARGE SCALE GENOMIC DNA]</scope>
    <source>
        <strain evidence="2 3">DSM 16809</strain>
    </source>
</reference>
<dbReference type="InterPro" id="IPR051783">
    <property type="entry name" value="NAD(P)-dependent_oxidoreduct"/>
</dbReference>
<dbReference type="Proteomes" id="UP000239002">
    <property type="component" value="Unassembled WGS sequence"/>
</dbReference>
<evidence type="ECO:0000313" key="3">
    <source>
        <dbReference type="Proteomes" id="UP000239002"/>
    </source>
</evidence>
<evidence type="ECO:0000259" key="1">
    <source>
        <dbReference type="Pfam" id="PF01370"/>
    </source>
</evidence>
<evidence type="ECO:0000313" key="2">
    <source>
        <dbReference type="EMBL" id="PPK96981.1"/>
    </source>
</evidence>
<dbReference type="AlphaFoldDB" id="A0A2S6IS23"/>
<dbReference type="GO" id="GO:0004029">
    <property type="term" value="F:aldehyde dehydrogenase (NAD+) activity"/>
    <property type="evidence" value="ECO:0007669"/>
    <property type="project" value="TreeGrafter"/>
</dbReference>
<proteinExistence type="predicted"/>
<keyword evidence="3" id="KW-1185">Reference proteome</keyword>
<dbReference type="RefSeq" id="WP_104514504.1">
    <property type="nucleotide sequence ID" value="NZ_MQVW01000027.1"/>
</dbReference>
<dbReference type="PANTHER" id="PTHR48079:SF6">
    <property type="entry name" value="NAD(P)-BINDING DOMAIN-CONTAINING PROTEIN-RELATED"/>
    <property type="match status" value="1"/>
</dbReference>
<dbReference type="PANTHER" id="PTHR48079">
    <property type="entry name" value="PROTEIN YEEZ"/>
    <property type="match status" value="1"/>
</dbReference>
<organism evidence="2 3">
    <name type="scientific">Nonlabens xylanidelens</name>
    <dbReference type="NCBI Taxonomy" id="191564"/>
    <lineage>
        <taxon>Bacteria</taxon>
        <taxon>Pseudomonadati</taxon>
        <taxon>Bacteroidota</taxon>
        <taxon>Flavobacteriia</taxon>
        <taxon>Flavobacteriales</taxon>
        <taxon>Flavobacteriaceae</taxon>
        <taxon>Nonlabens</taxon>
    </lineage>
</organism>
<dbReference type="GO" id="GO:0005737">
    <property type="term" value="C:cytoplasm"/>
    <property type="evidence" value="ECO:0007669"/>
    <property type="project" value="TreeGrafter"/>
</dbReference>
<protein>
    <submittedName>
        <fullName evidence="2">Nucleoside-diphosphate-sugar epimerase</fullName>
    </submittedName>
</protein>
<dbReference type="SUPFAM" id="SSF51735">
    <property type="entry name" value="NAD(P)-binding Rossmann-fold domains"/>
    <property type="match status" value="1"/>
</dbReference>
<name>A0A2S6IS23_9FLAO</name>
<gene>
    <name evidence="2" type="ORF">LY01_00807</name>
</gene>
<dbReference type="Pfam" id="PF01370">
    <property type="entry name" value="Epimerase"/>
    <property type="match status" value="1"/>
</dbReference>
<feature type="domain" description="NAD-dependent epimerase/dehydratase" evidence="1">
    <location>
        <begin position="2"/>
        <end position="227"/>
    </location>
</feature>
<dbReference type="EMBL" id="PTJE01000001">
    <property type="protein sequence ID" value="PPK96981.1"/>
    <property type="molecule type" value="Genomic_DNA"/>
</dbReference>
<dbReference type="OrthoDB" id="596910at2"/>
<accession>A0A2S6IS23</accession>
<dbReference type="InterPro" id="IPR001509">
    <property type="entry name" value="Epimerase_deHydtase"/>
</dbReference>
<dbReference type="InterPro" id="IPR036291">
    <property type="entry name" value="NAD(P)-bd_dom_sf"/>
</dbReference>
<sequence length="333" mass="36712">MILITGATGLVGGHLLYRFRESGNNIIALYRDLKTLDNTREIFESYEKGASVQVDNFQWLQADILEIPSLEKAMENITTVYHCAAAIDGLDFEHLKSINMRGTENVINVAIARGVSKLCHVSSIAALGESVGGRAVNEDDYFNLDGLNTDYAITKFGAEMEAWRATQENLEVVIVNPGVILGEGNWNSGSGQLFSKTASGNSFYTDGSSGFVDVRDVAKAMQELTESDYTNERVILVSENKSYKDVLAYIAISLNKKKPSIKLSKSLLTAVSYLLKIPNLLGLKRKLSTATVNSLSSNTKYSNENAKTVLSFDFISVAESIERVCKFYNERKH</sequence>